<accession>A0A0A9DWT4</accession>
<proteinExistence type="predicted"/>
<keyword evidence="1" id="KW-1133">Transmembrane helix</keyword>
<organism evidence="2">
    <name type="scientific">Arundo donax</name>
    <name type="common">Giant reed</name>
    <name type="synonym">Donax arundinaceus</name>
    <dbReference type="NCBI Taxonomy" id="35708"/>
    <lineage>
        <taxon>Eukaryota</taxon>
        <taxon>Viridiplantae</taxon>
        <taxon>Streptophyta</taxon>
        <taxon>Embryophyta</taxon>
        <taxon>Tracheophyta</taxon>
        <taxon>Spermatophyta</taxon>
        <taxon>Magnoliopsida</taxon>
        <taxon>Liliopsida</taxon>
        <taxon>Poales</taxon>
        <taxon>Poaceae</taxon>
        <taxon>PACMAD clade</taxon>
        <taxon>Arundinoideae</taxon>
        <taxon>Arundineae</taxon>
        <taxon>Arundo</taxon>
    </lineage>
</organism>
<dbReference type="AlphaFoldDB" id="A0A0A9DWT4"/>
<feature type="transmembrane region" description="Helical" evidence="1">
    <location>
        <begin position="12"/>
        <end position="32"/>
    </location>
</feature>
<keyword evidence="1" id="KW-0812">Transmembrane</keyword>
<name>A0A0A9DWT4_ARUDO</name>
<sequence length="68" mass="7867">MLHIRAAVSFGWKVMVCLTFASLIWSGCLTLFDLNVDVWQLILLDAWLYVRFPYIGPICEVGEHLLRI</sequence>
<reference evidence="2" key="1">
    <citation type="submission" date="2014-09" db="EMBL/GenBank/DDBJ databases">
        <authorList>
            <person name="Magalhaes I.L.F."/>
            <person name="Oliveira U."/>
            <person name="Santos F.R."/>
            <person name="Vidigal T.H.D.A."/>
            <person name="Brescovit A.D."/>
            <person name="Santos A.J."/>
        </authorList>
    </citation>
    <scope>NUCLEOTIDE SEQUENCE</scope>
    <source>
        <tissue evidence="2">Shoot tissue taken approximately 20 cm above the soil surface</tissue>
    </source>
</reference>
<dbReference type="EMBL" id="GBRH01206752">
    <property type="protein sequence ID" value="JAD91143.1"/>
    <property type="molecule type" value="Transcribed_RNA"/>
</dbReference>
<evidence type="ECO:0000313" key="2">
    <source>
        <dbReference type="EMBL" id="JAD91143.1"/>
    </source>
</evidence>
<keyword evidence="1" id="KW-0472">Membrane</keyword>
<dbReference type="PROSITE" id="PS51257">
    <property type="entry name" value="PROKAR_LIPOPROTEIN"/>
    <property type="match status" value="1"/>
</dbReference>
<evidence type="ECO:0000256" key="1">
    <source>
        <dbReference type="SAM" id="Phobius"/>
    </source>
</evidence>
<reference evidence="2" key="2">
    <citation type="journal article" date="2015" name="Data Brief">
        <title>Shoot transcriptome of the giant reed, Arundo donax.</title>
        <authorList>
            <person name="Barrero R.A."/>
            <person name="Guerrero F.D."/>
            <person name="Moolhuijzen P."/>
            <person name="Goolsby J.A."/>
            <person name="Tidwell J."/>
            <person name="Bellgard S.E."/>
            <person name="Bellgard M.I."/>
        </authorList>
    </citation>
    <scope>NUCLEOTIDE SEQUENCE</scope>
    <source>
        <tissue evidence="2">Shoot tissue taken approximately 20 cm above the soil surface</tissue>
    </source>
</reference>
<protein>
    <submittedName>
        <fullName evidence="2">Uncharacterized protein</fullName>
    </submittedName>
</protein>